<dbReference type="NCBIfam" id="NF033819">
    <property type="entry name" value="IS66_TnpB"/>
    <property type="match status" value="1"/>
</dbReference>
<protein>
    <submittedName>
        <fullName evidence="1">IS66 family insertion sequence element accessory protein TnpB</fullName>
    </submittedName>
</protein>
<evidence type="ECO:0000313" key="2">
    <source>
        <dbReference type="Proteomes" id="UP000559962"/>
    </source>
</evidence>
<evidence type="ECO:0000313" key="1">
    <source>
        <dbReference type="EMBL" id="NLH35192.1"/>
    </source>
</evidence>
<dbReference type="Pfam" id="PF05717">
    <property type="entry name" value="TnpB_IS66"/>
    <property type="match status" value="1"/>
</dbReference>
<dbReference type="PANTHER" id="PTHR36455">
    <property type="match status" value="1"/>
</dbReference>
<reference evidence="1 2" key="1">
    <citation type="journal article" date="2020" name="Biotechnol. Biofuels">
        <title>New insights from the biogas microbiome by comprehensive genome-resolved metagenomics of nearly 1600 species originating from multiple anaerobic digesters.</title>
        <authorList>
            <person name="Campanaro S."/>
            <person name="Treu L."/>
            <person name="Rodriguez-R L.M."/>
            <person name="Kovalovszki A."/>
            <person name="Ziels R.M."/>
            <person name="Maus I."/>
            <person name="Zhu X."/>
            <person name="Kougias P.G."/>
            <person name="Basile A."/>
            <person name="Luo G."/>
            <person name="Schluter A."/>
            <person name="Konstantinidis K.T."/>
            <person name="Angelidaki I."/>
        </authorList>
    </citation>
    <scope>NUCLEOTIDE SEQUENCE [LARGE SCALE GENOMIC DNA]</scope>
    <source>
        <strain evidence="1">AS27yjCOA_61</strain>
    </source>
</reference>
<dbReference type="AlphaFoldDB" id="A0A847J3G1"/>
<sequence length="118" mass="13749">MLIDFNQVKHAYLICGYTDLRKGIDGLAALVAHEYHLDLFDGTVFLFCGRRTDRFKALYFDGEGFILLYKHYDRGNLRWPRTENEAKLLSKKQRQWLFDGLSITQNIKVHPAKIGVLT</sequence>
<gene>
    <name evidence="1" type="primary">tnpB</name>
    <name evidence="1" type="ORF">GX453_04090</name>
</gene>
<comment type="caution">
    <text evidence="1">The sequence shown here is derived from an EMBL/GenBank/DDBJ whole genome shotgun (WGS) entry which is preliminary data.</text>
</comment>
<accession>A0A847J3G1</accession>
<dbReference type="EMBL" id="JAAYVO010000052">
    <property type="protein sequence ID" value="NLH35192.1"/>
    <property type="molecule type" value="Genomic_DNA"/>
</dbReference>
<dbReference type="Proteomes" id="UP000559962">
    <property type="component" value="Unassembled WGS sequence"/>
</dbReference>
<dbReference type="PANTHER" id="PTHR36455:SF1">
    <property type="entry name" value="BLR8292 PROTEIN"/>
    <property type="match status" value="1"/>
</dbReference>
<organism evidence="1 2">
    <name type="scientific">Pseudolactococcus chungangensis</name>
    <dbReference type="NCBI Taxonomy" id="451457"/>
    <lineage>
        <taxon>Bacteria</taxon>
        <taxon>Bacillati</taxon>
        <taxon>Bacillota</taxon>
        <taxon>Bacilli</taxon>
        <taxon>Lactobacillales</taxon>
        <taxon>Streptococcaceae</taxon>
        <taxon>Pseudolactococcus</taxon>
    </lineage>
</organism>
<proteinExistence type="predicted"/>
<dbReference type="InterPro" id="IPR008878">
    <property type="entry name" value="Transposase_IS66_Orf2"/>
</dbReference>
<name>A0A847J3G1_9LACT</name>